<keyword evidence="3" id="KW-1185">Reference proteome</keyword>
<protein>
    <submittedName>
        <fullName evidence="2">Uncharacterized protein</fullName>
    </submittedName>
</protein>
<reference evidence="2" key="1">
    <citation type="submission" date="2023-06" db="EMBL/GenBank/DDBJ databases">
        <title>Genomic analysis of the entomopathogenic nematode Steinernema hermaphroditum.</title>
        <authorList>
            <person name="Schwarz E.M."/>
            <person name="Heppert J.K."/>
            <person name="Baniya A."/>
            <person name="Schwartz H.T."/>
            <person name="Tan C.-H."/>
            <person name="Antoshechkin I."/>
            <person name="Sternberg P.W."/>
            <person name="Goodrich-Blair H."/>
            <person name="Dillman A.R."/>
        </authorList>
    </citation>
    <scope>NUCLEOTIDE SEQUENCE</scope>
    <source>
        <strain evidence="2">PS9179</strain>
        <tissue evidence="2">Whole animal</tissue>
    </source>
</reference>
<comment type="similarity">
    <text evidence="1">Belongs to the histone H2B family.</text>
</comment>
<dbReference type="AlphaFoldDB" id="A0AA39H4U6"/>
<dbReference type="PRINTS" id="PR00621">
    <property type="entry name" value="HISTONEH2B"/>
</dbReference>
<evidence type="ECO:0000313" key="3">
    <source>
        <dbReference type="Proteomes" id="UP001175271"/>
    </source>
</evidence>
<name>A0AA39H4U6_9BILA</name>
<proteinExistence type="inferred from homology"/>
<dbReference type="Gene3D" id="1.10.20.10">
    <property type="entry name" value="Histone, subunit A"/>
    <property type="match status" value="1"/>
</dbReference>
<dbReference type="EMBL" id="JAUCMV010000005">
    <property type="protein sequence ID" value="KAK0398323.1"/>
    <property type="molecule type" value="Genomic_DNA"/>
</dbReference>
<dbReference type="Proteomes" id="UP001175271">
    <property type="component" value="Unassembled WGS sequence"/>
</dbReference>
<evidence type="ECO:0000313" key="2">
    <source>
        <dbReference type="EMBL" id="KAK0398323.1"/>
    </source>
</evidence>
<dbReference type="PANTHER" id="PTHR23428">
    <property type="entry name" value="HISTONE H2B"/>
    <property type="match status" value="1"/>
</dbReference>
<accession>A0AA39H4U6</accession>
<sequence>MKQHRQQMRPMGDGAAPEDRPVWWSVQLNVGISKTAMCIICAFVYGELERFAYEAVVLAKYTRRRSIISREIQSAARLVLPADLGGIAMADGHTVDPPEPHQIGYALSQTPTVLFRAIVL</sequence>
<dbReference type="SMART" id="SM00427">
    <property type="entry name" value="H2B"/>
    <property type="match status" value="1"/>
</dbReference>
<organism evidence="2 3">
    <name type="scientific">Steinernema hermaphroditum</name>
    <dbReference type="NCBI Taxonomy" id="289476"/>
    <lineage>
        <taxon>Eukaryota</taxon>
        <taxon>Metazoa</taxon>
        <taxon>Ecdysozoa</taxon>
        <taxon>Nematoda</taxon>
        <taxon>Chromadorea</taxon>
        <taxon>Rhabditida</taxon>
        <taxon>Tylenchina</taxon>
        <taxon>Panagrolaimomorpha</taxon>
        <taxon>Strongyloidoidea</taxon>
        <taxon>Steinernematidae</taxon>
        <taxon>Steinernema</taxon>
    </lineage>
</organism>
<dbReference type="GO" id="GO:0000786">
    <property type="term" value="C:nucleosome"/>
    <property type="evidence" value="ECO:0007669"/>
    <property type="project" value="InterPro"/>
</dbReference>
<dbReference type="GO" id="GO:0003677">
    <property type="term" value="F:DNA binding"/>
    <property type="evidence" value="ECO:0007669"/>
    <property type="project" value="InterPro"/>
</dbReference>
<evidence type="ECO:0000256" key="1">
    <source>
        <dbReference type="ARBA" id="ARBA00006846"/>
    </source>
</evidence>
<dbReference type="GO" id="GO:0046982">
    <property type="term" value="F:protein heterodimerization activity"/>
    <property type="evidence" value="ECO:0007669"/>
    <property type="project" value="InterPro"/>
</dbReference>
<gene>
    <name evidence="2" type="ORF">QR680_002533</name>
</gene>
<dbReference type="InterPro" id="IPR009072">
    <property type="entry name" value="Histone-fold"/>
</dbReference>
<comment type="caution">
    <text evidence="2">The sequence shown here is derived from an EMBL/GenBank/DDBJ whole genome shotgun (WGS) entry which is preliminary data.</text>
</comment>
<dbReference type="GO" id="GO:0030527">
    <property type="term" value="F:structural constituent of chromatin"/>
    <property type="evidence" value="ECO:0007669"/>
    <property type="project" value="InterPro"/>
</dbReference>
<dbReference type="InterPro" id="IPR000558">
    <property type="entry name" value="Histone_H2B"/>
</dbReference>
<dbReference type="SUPFAM" id="SSF47113">
    <property type="entry name" value="Histone-fold"/>
    <property type="match status" value="1"/>
</dbReference>